<protein>
    <submittedName>
        <fullName evidence="1">General transcription factor II-I repeat domain-containing protein 2</fullName>
    </submittedName>
</protein>
<dbReference type="Proteomes" id="UP000886998">
    <property type="component" value="Unassembled WGS sequence"/>
</dbReference>
<reference evidence="1" key="1">
    <citation type="submission" date="2020-08" db="EMBL/GenBank/DDBJ databases">
        <title>Multicomponent nature underlies the extraordinary mechanical properties of spider dragline silk.</title>
        <authorList>
            <person name="Kono N."/>
            <person name="Nakamura H."/>
            <person name="Mori M."/>
            <person name="Yoshida Y."/>
            <person name="Ohtoshi R."/>
            <person name="Malay A.D."/>
            <person name="Moran D.A.P."/>
            <person name="Tomita M."/>
            <person name="Numata K."/>
            <person name="Arakawa K."/>
        </authorList>
    </citation>
    <scope>NUCLEOTIDE SEQUENCE</scope>
</reference>
<dbReference type="EMBL" id="BMAV01022867">
    <property type="protein sequence ID" value="GFY78203.1"/>
    <property type="molecule type" value="Genomic_DNA"/>
</dbReference>
<sequence length="85" mass="9518">MDENTDINDTARLVLFIRGVDENFEITEKLACKRSLKGTTAVCDTFREFQEGLLTLKVPTTNVCIITTDGATITTGKRTWNSWTS</sequence>
<dbReference type="AlphaFoldDB" id="A0A8X6YTM4"/>
<dbReference type="PANTHER" id="PTHR45913">
    <property type="entry name" value="EPM2A-INTERACTING PROTEIN 1"/>
    <property type="match status" value="1"/>
</dbReference>
<organism evidence="1 2">
    <name type="scientific">Trichonephila inaurata madagascariensis</name>
    <dbReference type="NCBI Taxonomy" id="2747483"/>
    <lineage>
        <taxon>Eukaryota</taxon>
        <taxon>Metazoa</taxon>
        <taxon>Ecdysozoa</taxon>
        <taxon>Arthropoda</taxon>
        <taxon>Chelicerata</taxon>
        <taxon>Arachnida</taxon>
        <taxon>Araneae</taxon>
        <taxon>Araneomorphae</taxon>
        <taxon>Entelegynae</taxon>
        <taxon>Araneoidea</taxon>
        <taxon>Nephilidae</taxon>
        <taxon>Trichonephila</taxon>
        <taxon>Trichonephila inaurata</taxon>
    </lineage>
</organism>
<dbReference type="OrthoDB" id="6435362at2759"/>
<accession>A0A8X6YTM4</accession>
<comment type="caution">
    <text evidence="1">The sequence shown here is derived from an EMBL/GenBank/DDBJ whole genome shotgun (WGS) entry which is preliminary data.</text>
</comment>
<proteinExistence type="predicted"/>
<gene>
    <name evidence="1" type="primary">GTF2IRD2_103</name>
    <name evidence="1" type="ORF">TNIN_122161</name>
</gene>
<keyword evidence="2" id="KW-1185">Reference proteome</keyword>
<name>A0A8X6YTM4_9ARAC</name>
<evidence type="ECO:0000313" key="1">
    <source>
        <dbReference type="EMBL" id="GFY78203.1"/>
    </source>
</evidence>
<evidence type="ECO:0000313" key="2">
    <source>
        <dbReference type="Proteomes" id="UP000886998"/>
    </source>
</evidence>
<dbReference type="PANTHER" id="PTHR45913:SF9">
    <property type="entry name" value="GENERAL TRANSCRIPTION FACTOR II-I REPEAT DOMAIN-CONTAINING PROTEIN 2-LIKE-RELATED"/>
    <property type="match status" value="1"/>
</dbReference>